<organism evidence="1 2">
    <name type="scientific">Dentiscutata erythropus</name>
    <dbReference type="NCBI Taxonomy" id="1348616"/>
    <lineage>
        <taxon>Eukaryota</taxon>
        <taxon>Fungi</taxon>
        <taxon>Fungi incertae sedis</taxon>
        <taxon>Mucoromycota</taxon>
        <taxon>Glomeromycotina</taxon>
        <taxon>Glomeromycetes</taxon>
        <taxon>Diversisporales</taxon>
        <taxon>Gigasporaceae</taxon>
        <taxon>Dentiscutata</taxon>
    </lineage>
</organism>
<accession>A0A9N8ZRZ6</accession>
<protein>
    <submittedName>
        <fullName evidence="1">14107_t:CDS:1</fullName>
    </submittedName>
</protein>
<dbReference type="EMBL" id="CAJVPY010001055">
    <property type="protein sequence ID" value="CAG8505147.1"/>
    <property type="molecule type" value="Genomic_DNA"/>
</dbReference>
<dbReference type="Proteomes" id="UP000789405">
    <property type="component" value="Unassembled WGS sequence"/>
</dbReference>
<keyword evidence="2" id="KW-1185">Reference proteome</keyword>
<evidence type="ECO:0000313" key="1">
    <source>
        <dbReference type="EMBL" id="CAG8505147.1"/>
    </source>
</evidence>
<sequence length="55" mass="6302">MKLPDFPKLEANPRKFKESMYCNTLRKDNVTTPRNVVKAIGLMNHEVTDKLGSKP</sequence>
<evidence type="ECO:0000313" key="2">
    <source>
        <dbReference type="Proteomes" id="UP000789405"/>
    </source>
</evidence>
<dbReference type="AlphaFoldDB" id="A0A9N8ZRZ6"/>
<name>A0A9N8ZRZ6_9GLOM</name>
<gene>
    <name evidence="1" type="ORF">DERYTH_LOCUS3102</name>
</gene>
<comment type="caution">
    <text evidence="1">The sequence shown here is derived from an EMBL/GenBank/DDBJ whole genome shotgun (WGS) entry which is preliminary data.</text>
</comment>
<proteinExistence type="predicted"/>
<reference evidence="1" key="1">
    <citation type="submission" date="2021-06" db="EMBL/GenBank/DDBJ databases">
        <authorList>
            <person name="Kallberg Y."/>
            <person name="Tangrot J."/>
            <person name="Rosling A."/>
        </authorList>
    </citation>
    <scope>NUCLEOTIDE SEQUENCE</scope>
    <source>
        <strain evidence="1">MA453B</strain>
    </source>
</reference>